<feature type="transmembrane region" description="Helical" evidence="8">
    <location>
        <begin position="159"/>
        <end position="176"/>
    </location>
</feature>
<evidence type="ECO:0000313" key="10">
    <source>
        <dbReference type="EMBL" id="OIP37640.1"/>
    </source>
</evidence>
<evidence type="ECO:0000256" key="6">
    <source>
        <dbReference type="ARBA" id="ARBA00022989"/>
    </source>
</evidence>
<keyword evidence="6 8" id="KW-1133">Transmembrane helix</keyword>
<evidence type="ECO:0000256" key="3">
    <source>
        <dbReference type="ARBA" id="ARBA00022676"/>
    </source>
</evidence>
<dbReference type="AlphaFoldDB" id="A0A1J5E4L5"/>
<dbReference type="GO" id="GO:0016763">
    <property type="term" value="F:pentosyltransferase activity"/>
    <property type="evidence" value="ECO:0007669"/>
    <property type="project" value="TreeGrafter"/>
</dbReference>
<feature type="transmembrane region" description="Helical" evidence="8">
    <location>
        <begin position="26"/>
        <end position="44"/>
    </location>
</feature>
<comment type="subcellular location">
    <subcellularLocation>
        <location evidence="1">Cell membrane</location>
        <topology evidence="1">Multi-pass membrane protein</topology>
    </subcellularLocation>
</comment>
<dbReference type="InterPro" id="IPR038731">
    <property type="entry name" value="RgtA/B/C-like"/>
</dbReference>
<evidence type="ECO:0000256" key="7">
    <source>
        <dbReference type="ARBA" id="ARBA00023136"/>
    </source>
</evidence>
<keyword evidence="3" id="KW-0328">Glycosyltransferase</keyword>
<evidence type="ECO:0000256" key="4">
    <source>
        <dbReference type="ARBA" id="ARBA00022679"/>
    </source>
</evidence>
<dbReference type="GO" id="GO:0010041">
    <property type="term" value="P:response to iron(III) ion"/>
    <property type="evidence" value="ECO:0007669"/>
    <property type="project" value="TreeGrafter"/>
</dbReference>
<dbReference type="GO" id="GO:0009103">
    <property type="term" value="P:lipopolysaccharide biosynthetic process"/>
    <property type="evidence" value="ECO:0007669"/>
    <property type="project" value="UniProtKB-ARBA"/>
</dbReference>
<dbReference type="STRING" id="1817895.AUJ95_07870"/>
<keyword evidence="7 8" id="KW-0472">Membrane</keyword>
<comment type="caution">
    <text evidence="10">The sequence shown here is derived from an EMBL/GenBank/DDBJ whole genome shotgun (WGS) entry which is preliminary data.</text>
</comment>
<name>A0A1J5E4L5_9BACT</name>
<evidence type="ECO:0000256" key="2">
    <source>
        <dbReference type="ARBA" id="ARBA00022475"/>
    </source>
</evidence>
<feature type="transmembrane region" description="Helical" evidence="8">
    <location>
        <begin position="105"/>
        <end position="123"/>
    </location>
</feature>
<dbReference type="Proteomes" id="UP000183085">
    <property type="component" value="Unassembled WGS sequence"/>
</dbReference>
<sequence length="248" mass="28651">MKGLKRVEQGCNKINILLQQWELQRLEIFFLFVAIVFIPLHFLVQIDVPIYGDGAVYANLGRYVAEGHFYPLQFRTYCEGIFADHPYLFFYFLGFFYKIFSFQEIALKIPNFIFGLLTVFILYRFLQEKGQYKNRLGSLVAVFCLGFSPNYQVHVRGPLLDVPLVFFSILSVYLLFQRKHYFLSGLSVAAAFLTKGTEGLPLLGAYALIFSWNLFRKRILFLCSGNSKNAFLVGNPQRVMVVRVSLIP</sequence>
<accession>A0A1J5E4L5</accession>
<evidence type="ECO:0000256" key="8">
    <source>
        <dbReference type="SAM" id="Phobius"/>
    </source>
</evidence>
<dbReference type="PANTHER" id="PTHR33908">
    <property type="entry name" value="MANNOSYLTRANSFERASE YKCB-RELATED"/>
    <property type="match status" value="1"/>
</dbReference>
<keyword evidence="4" id="KW-0808">Transferase</keyword>
<evidence type="ECO:0000259" key="9">
    <source>
        <dbReference type="Pfam" id="PF13231"/>
    </source>
</evidence>
<proteinExistence type="predicted"/>
<organism evidence="10 11">
    <name type="scientific">Candidatus Desantisbacteria bacterium CG2_30_40_21</name>
    <dbReference type="NCBI Taxonomy" id="1817895"/>
    <lineage>
        <taxon>Bacteria</taxon>
        <taxon>Candidatus Desantisiibacteriota</taxon>
    </lineage>
</organism>
<reference evidence="10 11" key="1">
    <citation type="journal article" date="2016" name="Environ. Microbiol.">
        <title>Genomic resolution of a cold subsurface aquifer community provides metabolic insights for novel microbes adapted to high CO concentrations.</title>
        <authorList>
            <person name="Probst A.J."/>
            <person name="Castelle C.J."/>
            <person name="Singh A."/>
            <person name="Brown C.T."/>
            <person name="Anantharaman K."/>
            <person name="Sharon I."/>
            <person name="Hug L.A."/>
            <person name="Burstein D."/>
            <person name="Emerson J.B."/>
            <person name="Thomas B.C."/>
            <person name="Banfield J.F."/>
        </authorList>
    </citation>
    <scope>NUCLEOTIDE SEQUENCE [LARGE SCALE GENOMIC DNA]</scope>
    <source>
        <strain evidence="10">CG2_30_40_21</strain>
    </source>
</reference>
<dbReference type="InterPro" id="IPR050297">
    <property type="entry name" value="LipidA_mod_glycosyltrf_83"/>
</dbReference>
<gene>
    <name evidence="10" type="ORF">AUJ95_07870</name>
</gene>
<keyword evidence="2" id="KW-1003">Cell membrane</keyword>
<keyword evidence="5 8" id="KW-0812">Transmembrane</keyword>
<evidence type="ECO:0000256" key="5">
    <source>
        <dbReference type="ARBA" id="ARBA00022692"/>
    </source>
</evidence>
<feature type="domain" description="Glycosyltransferase RgtA/B/C/D-like" evidence="9">
    <location>
        <begin position="84"/>
        <end position="223"/>
    </location>
</feature>
<evidence type="ECO:0000256" key="1">
    <source>
        <dbReference type="ARBA" id="ARBA00004651"/>
    </source>
</evidence>
<dbReference type="GO" id="GO:0005886">
    <property type="term" value="C:plasma membrane"/>
    <property type="evidence" value="ECO:0007669"/>
    <property type="project" value="UniProtKB-SubCell"/>
</dbReference>
<evidence type="ECO:0000313" key="11">
    <source>
        <dbReference type="Proteomes" id="UP000183085"/>
    </source>
</evidence>
<dbReference type="PANTHER" id="PTHR33908:SF3">
    <property type="entry name" value="UNDECAPRENYL PHOSPHATE-ALPHA-4-AMINO-4-DEOXY-L-ARABINOSE ARABINOSYL TRANSFERASE"/>
    <property type="match status" value="1"/>
</dbReference>
<dbReference type="EMBL" id="MNYI01000203">
    <property type="protein sequence ID" value="OIP37640.1"/>
    <property type="molecule type" value="Genomic_DNA"/>
</dbReference>
<dbReference type="Pfam" id="PF13231">
    <property type="entry name" value="PMT_2"/>
    <property type="match status" value="1"/>
</dbReference>
<protein>
    <recommendedName>
        <fullName evidence="9">Glycosyltransferase RgtA/B/C/D-like domain-containing protein</fullName>
    </recommendedName>
</protein>